<feature type="region of interest" description="Disordered" evidence="1">
    <location>
        <begin position="20"/>
        <end position="46"/>
    </location>
</feature>
<proteinExistence type="predicted"/>
<feature type="compositionally biased region" description="Polar residues" evidence="1">
    <location>
        <begin position="29"/>
        <end position="46"/>
    </location>
</feature>
<dbReference type="EMBL" id="AP026866">
    <property type="protein sequence ID" value="BDS05860.1"/>
    <property type="molecule type" value="Genomic_DNA"/>
</dbReference>
<accession>A0AAT9FIM5</accession>
<protein>
    <submittedName>
        <fullName evidence="2">Uncharacterized protein</fullName>
    </submittedName>
</protein>
<evidence type="ECO:0000313" key="2">
    <source>
        <dbReference type="EMBL" id="BDS05860.1"/>
    </source>
</evidence>
<organism evidence="2">
    <name type="scientific">Oceaniferula spumae</name>
    <dbReference type="NCBI Taxonomy" id="2979115"/>
    <lineage>
        <taxon>Bacteria</taxon>
        <taxon>Pseudomonadati</taxon>
        <taxon>Verrucomicrobiota</taxon>
        <taxon>Verrucomicrobiia</taxon>
        <taxon>Verrucomicrobiales</taxon>
        <taxon>Verrucomicrobiaceae</taxon>
        <taxon>Oceaniferula</taxon>
    </lineage>
</organism>
<reference evidence="2" key="1">
    <citation type="submission" date="2024-07" db="EMBL/GenBank/DDBJ databases">
        <title>Complete genome sequence of Verrucomicrobiaceae bacterium NT6N.</title>
        <authorList>
            <person name="Huang C."/>
            <person name="Takami H."/>
            <person name="Hamasaki K."/>
        </authorList>
    </citation>
    <scope>NUCLEOTIDE SEQUENCE</scope>
    <source>
        <strain evidence="2">NT6N</strain>
    </source>
</reference>
<gene>
    <name evidence="2" type="ORF">NT6N_09000</name>
</gene>
<sequence>MSVTHSKVVETLMELVERTSSDIRDHVQIDNNAQSPEKQSDLKNQY</sequence>
<dbReference type="AlphaFoldDB" id="A0AAT9FIM5"/>
<dbReference type="KEGG" id="osu:NT6N_09000"/>
<name>A0AAT9FIM5_9BACT</name>
<evidence type="ECO:0000256" key="1">
    <source>
        <dbReference type="SAM" id="MobiDB-lite"/>
    </source>
</evidence>